<organism evidence="1 2">
    <name type="scientific">Lachnoanaerobaculum gingivalis</name>
    <dbReference type="NCBI Taxonomy" id="2490855"/>
    <lineage>
        <taxon>Bacteria</taxon>
        <taxon>Bacillati</taxon>
        <taxon>Bacillota</taxon>
        <taxon>Clostridia</taxon>
        <taxon>Lachnospirales</taxon>
        <taxon>Lachnospiraceae</taxon>
        <taxon>Lachnoanaerobaculum</taxon>
    </lineage>
</organism>
<comment type="caution">
    <text evidence="1">The sequence shown here is derived from an EMBL/GenBank/DDBJ whole genome shotgun (WGS) entry which is preliminary data.</text>
</comment>
<dbReference type="Proteomes" id="UP000272490">
    <property type="component" value="Unassembled WGS sequence"/>
</dbReference>
<reference evidence="1 2" key="1">
    <citation type="submission" date="2018-11" db="EMBL/GenBank/DDBJ databases">
        <title>Genome sequencing of Lachnoanaerobaculum sp. KCOM 2030 (= ChDC B114).</title>
        <authorList>
            <person name="Kook J.-K."/>
            <person name="Park S.-N."/>
            <person name="Lim Y.K."/>
        </authorList>
    </citation>
    <scope>NUCLEOTIDE SEQUENCE [LARGE SCALE GENOMIC DNA]</scope>
    <source>
        <strain evidence="1 2">KCOM 2030</strain>
    </source>
</reference>
<evidence type="ECO:0000313" key="2">
    <source>
        <dbReference type="Proteomes" id="UP000272490"/>
    </source>
</evidence>
<dbReference type="InterPro" id="IPR016024">
    <property type="entry name" value="ARM-type_fold"/>
</dbReference>
<gene>
    <name evidence="1" type="ORF">EHV10_11825</name>
</gene>
<name>A0A3P3QTB5_9FIRM</name>
<sequence length="270" mass="31942">MVNDRISNFDAFLECKDLSINDLLEKLLHSNTIIQYEAAKRLQFFQYKEIIDIIRNILLTSRYSKHREIASFILGQMQEKLSTTELKEIFSILIHSIQNDKSIKVKSSAISSLGHLFRKYNLGEEEFRTVENNISSIWNINRYSIIISIAFSSAYFPKRNYIKKYLIKNLNSKHHKIISWILYGLKEKQYKSESIENLLIHKLSQFSKKSYIYNEIIAFLISINSKKVIPYVKKTLFTQSKIDDEIYTELKNNLSDEFAELRKKLLEKFK</sequence>
<protein>
    <recommendedName>
        <fullName evidence="3">HEAT repeat domain-containing protein</fullName>
    </recommendedName>
</protein>
<dbReference type="OrthoDB" id="9156764at2"/>
<dbReference type="InterPro" id="IPR011989">
    <property type="entry name" value="ARM-like"/>
</dbReference>
<evidence type="ECO:0008006" key="3">
    <source>
        <dbReference type="Google" id="ProtNLM"/>
    </source>
</evidence>
<dbReference type="AlphaFoldDB" id="A0A3P3QTB5"/>
<proteinExistence type="predicted"/>
<keyword evidence="2" id="KW-1185">Reference proteome</keyword>
<dbReference type="EMBL" id="RRCO01000006">
    <property type="protein sequence ID" value="RRJ24477.1"/>
    <property type="molecule type" value="Genomic_DNA"/>
</dbReference>
<dbReference type="Gene3D" id="1.25.10.10">
    <property type="entry name" value="Leucine-rich Repeat Variant"/>
    <property type="match status" value="1"/>
</dbReference>
<dbReference type="SUPFAM" id="SSF48371">
    <property type="entry name" value="ARM repeat"/>
    <property type="match status" value="1"/>
</dbReference>
<dbReference type="RefSeq" id="WP_128674820.1">
    <property type="nucleotide sequence ID" value="NZ_RRCO01000006.1"/>
</dbReference>
<accession>A0A3P3QTB5</accession>
<evidence type="ECO:0000313" key="1">
    <source>
        <dbReference type="EMBL" id="RRJ24477.1"/>
    </source>
</evidence>